<feature type="transmembrane region" description="Helical" evidence="6">
    <location>
        <begin position="671"/>
        <end position="689"/>
    </location>
</feature>
<protein>
    <submittedName>
        <fullName evidence="7">Glycosyltransferase</fullName>
        <ecNumber evidence="7">2.4.-.-</ecNumber>
    </submittedName>
</protein>
<keyword evidence="8" id="KW-1185">Reference proteome</keyword>
<evidence type="ECO:0000256" key="5">
    <source>
        <dbReference type="SAM" id="MobiDB-lite"/>
    </source>
</evidence>
<feature type="transmembrane region" description="Helical" evidence="6">
    <location>
        <begin position="743"/>
        <end position="767"/>
    </location>
</feature>
<feature type="transmembrane region" description="Helical" evidence="6">
    <location>
        <begin position="473"/>
        <end position="493"/>
    </location>
</feature>
<dbReference type="RefSeq" id="WP_313272792.1">
    <property type="nucleotide sequence ID" value="NZ_JASXSX010000001.1"/>
</dbReference>
<keyword evidence="6" id="KW-1133">Transmembrane helix</keyword>
<feature type="transmembrane region" description="Helical" evidence="6">
    <location>
        <begin position="581"/>
        <end position="599"/>
    </location>
</feature>
<comment type="similarity">
    <text evidence="2">Belongs to the glycosyltransferase 2 family.</text>
</comment>
<keyword evidence="6" id="KW-0472">Membrane</keyword>
<feature type="transmembrane region" description="Helical" evidence="6">
    <location>
        <begin position="243"/>
        <end position="268"/>
    </location>
</feature>
<feature type="transmembrane region" description="Helical" evidence="6">
    <location>
        <begin position="543"/>
        <end position="574"/>
    </location>
</feature>
<dbReference type="EC" id="2.4.-.-" evidence="7"/>
<evidence type="ECO:0000256" key="6">
    <source>
        <dbReference type="SAM" id="Phobius"/>
    </source>
</evidence>
<gene>
    <name evidence="7" type="ORF">QS713_04560</name>
</gene>
<keyword evidence="4 7" id="KW-0808">Transferase</keyword>
<comment type="caution">
    <text evidence="7">The sequence shown here is derived from an EMBL/GenBank/DDBJ whole genome shotgun (WGS) entry which is preliminary data.</text>
</comment>
<organism evidence="7 8">
    <name type="scientific">Gleimia hominis</name>
    <dbReference type="NCBI Taxonomy" id="595468"/>
    <lineage>
        <taxon>Bacteria</taxon>
        <taxon>Bacillati</taxon>
        <taxon>Actinomycetota</taxon>
        <taxon>Actinomycetes</taxon>
        <taxon>Actinomycetales</taxon>
        <taxon>Actinomycetaceae</taxon>
        <taxon>Gleimia</taxon>
    </lineage>
</organism>
<dbReference type="Pfam" id="PF13641">
    <property type="entry name" value="Glyco_tranf_2_3"/>
    <property type="match status" value="1"/>
</dbReference>
<dbReference type="PANTHER" id="PTHR43179:SF12">
    <property type="entry name" value="GALACTOFURANOSYLTRANSFERASE GLFT2"/>
    <property type="match status" value="1"/>
</dbReference>
<evidence type="ECO:0000256" key="1">
    <source>
        <dbReference type="ARBA" id="ARBA00004776"/>
    </source>
</evidence>
<dbReference type="SUPFAM" id="SSF53448">
    <property type="entry name" value="Nucleotide-diphospho-sugar transferases"/>
    <property type="match status" value="1"/>
</dbReference>
<reference evidence="7 8" key="1">
    <citation type="submission" date="2023-06" db="EMBL/GenBank/DDBJ databases">
        <title>Draft genome sequence of Gleimia hominis type strain CCUG 57540T.</title>
        <authorList>
            <person name="Salva-Serra F."/>
            <person name="Cardew S."/>
            <person name="Jensie Markopoulos S."/>
            <person name="Ohlen M."/>
            <person name="Inganas E."/>
            <person name="Svensson-Stadler L."/>
            <person name="Moore E.R.B."/>
        </authorList>
    </citation>
    <scope>NUCLEOTIDE SEQUENCE [LARGE SCALE GENOMIC DNA]</scope>
    <source>
        <strain evidence="7 8">CCUG 57540</strain>
    </source>
</reference>
<evidence type="ECO:0000256" key="2">
    <source>
        <dbReference type="ARBA" id="ARBA00006739"/>
    </source>
</evidence>
<keyword evidence="6" id="KW-0812">Transmembrane</keyword>
<dbReference type="PANTHER" id="PTHR43179">
    <property type="entry name" value="RHAMNOSYLTRANSFERASE WBBL"/>
    <property type="match status" value="1"/>
</dbReference>
<evidence type="ECO:0000256" key="3">
    <source>
        <dbReference type="ARBA" id="ARBA00022676"/>
    </source>
</evidence>
<feature type="transmembrane region" description="Helical" evidence="6">
    <location>
        <begin position="1021"/>
        <end position="1041"/>
    </location>
</feature>
<accession>A0ABU3IAE2</accession>
<comment type="pathway">
    <text evidence="1">Cell wall biogenesis; cell wall polysaccharide biosynthesis.</text>
</comment>
<feature type="transmembrane region" description="Helical" evidence="6">
    <location>
        <begin position="364"/>
        <end position="385"/>
    </location>
</feature>
<sequence length="1049" mass="114069">MSSQTNSITALIVTGGNTPYLQETIAAVTRQTRLPDRLLVIDWSNQNVDLEDVRTLHVGPCQNFGDALKKAIEQDPTITNCDWMWLLHDDAAPLTNCLQELERAAVNGPTVGAVGPKYMAWSDPTRLLSVGIKASRTARRMDDIAAEEIDQGQYDDTADVLAVGTAAMLVRTDTYTHLDGFDPALGPFGDGLEFGRRIRLAGYRVVVAPGAKIRHARASYRAVRDHAEAQIDRSYAPRRSAQIYNALVAAPAILTWVMLAFLPVVTALRWAWRVVTKNFELGRAEWQAMVQVLRRTPDVFRAQRRIRRTSRVPRSVLRHLEVSNREVTRAARIRARKEKRREPAQQLEPIAARLLRNHRARTRAGAAAGALITLILTVLLLRPVVTGLWGQAWVNLPDSWLLLVKQAWGGWVFSAGGYPGPTDPLLAVWALLTAPFAVFTIQPQTVLLWFWLLAPALAWAAMYAAAGAHSQRVALRLIAATVWTGLPTFLLAWSDGRLAAVCTHVALPLLVLGITRTSGSARPLLIRGAQNQIEQTPPVRSEYAAIAALATLVIASSASWTFALVLLLIAILLVRGRNHRWALLLTALPTAVFLAPTYAHTFGLGMQQGVQFLLAENGQALDYAAPSSLDLLLGIPHEWVGTTAGYIIWLLPTALVGICALGALASRRQAVSVRVLMLFAAASLVVANLTTRTVVDLQDSWVRAWPGTALSIAAVALIVAALRAFVPLCLVDRPNRATRYRRAFDTAAAVGFVLAMAAPLTVIGTWLPRAVDTDQSVQTHAPRAPLASVDAQHSSRHTRLLVLSADAGRLSAAVRRAQGPQLADSSARLRWDRAHAVKQAESAHADEQADSSHAVKQTDTVDALTTGSAEDRDLAQMLTRLVQAPDETTARALQSFAIDQIALAPGTGVARDRTMATLDSFGALQRAGESELGTLWRVRPDGQAPARLYADAAARGSGYISAETTARAGQKLTLTERADANWHATVQGQALQPTQHGWQQAFDMGTSSGTVHVYYGNPWLYTWWVACAVTAVGLGLMLIPVRRRRRSAV</sequence>
<dbReference type="GO" id="GO:0016757">
    <property type="term" value="F:glycosyltransferase activity"/>
    <property type="evidence" value="ECO:0007669"/>
    <property type="project" value="UniProtKB-KW"/>
</dbReference>
<evidence type="ECO:0000256" key="4">
    <source>
        <dbReference type="ARBA" id="ARBA00022679"/>
    </source>
</evidence>
<evidence type="ECO:0000313" key="7">
    <source>
        <dbReference type="EMBL" id="MDT3767337.1"/>
    </source>
</evidence>
<evidence type="ECO:0000313" key="8">
    <source>
        <dbReference type="Proteomes" id="UP001247542"/>
    </source>
</evidence>
<keyword evidence="3 7" id="KW-0328">Glycosyltransferase</keyword>
<proteinExistence type="inferred from homology"/>
<dbReference type="Proteomes" id="UP001247542">
    <property type="component" value="Unassembled WGS sequence"/>
</dbReference>
<feature type="transmembrane region" description="Helical" evidence="6">
    <location>
        <begin position="646"/>
        <end position="664"/>
    </location>
</feature>
<dbReference type="InterPro" id="IPR029044">
    <property type="entry name" value="Nucleotide-diphossugar_trans"/>
</dbReference>
<feature type="region of interest" description="Disordered" evidence="5">
    <location>
        <begin position="838"/>
        <end position="860"/>
    </location>
</feature>
<dbReference type="Gene3D" id="3.90.550.10">
    <property type="entry name" value="Spore Coat Polysaccharide Biosynthesis Protein SpsA, Chain A"/>
    <property type="match status" value="1"/>
</dbReference>
<name>A0ABU3IAE2_9ACTO</name>
<dbReference type="EMBL" id="JASXSX010000001">
    <property type="protein sequence ID" value="MDT3767337.1"/>
    <property type="molecule type" value="Genomic_DNA"/>
</dbReference>
<feature type="transmembrane region" description="Helical" evidence="6">
    <location>
        <begin position="448"/>
        <end position="466"/>
    </location>
</feature>
<feature type="transmembrane region" description="Helical" evidence="6">
    <location>
        <begin position="709"/>
        <end position="731"/>
    </location>
</feature>